<evidence type="ECO:0000313" key="2">
    <source>
        <dbReference type="EMBL" id="OJD21244.1"/>
    </source>
</evidence>
<dbReference type="Proteomes" id="UP000242791">
    <property type="component" value="Unassembled WGS sequence"/>
</dbReference>
<accession>A0A1J9QZJ1</accession>
<sequence length="188" mass="20532">MRRLTGPPRGPPRGTQVTDTQGSLWPMPTGCARRSPGRTGRAGSPRNSQPGPVRGVRPTSHLGAGGWTQRQLRPPSGWLGCARGSPRCGKCSDGHETVAHLLFNCRQWRRQREALFKALDEAKIIRPGPTEEAPEARLFADRKATKALLEYIGAITAQRSEQQAAEEALRADCWGIEAMEEGDREGEG</sequence>
<feature type="compositionally biased region" description="Low complexity" evidence="1">
    <location>
        <begin position="1"/>
        <end position="15"/>
    </location>
</feature>
<evidence type="ECO:0000313" key="3">
    <source>
        <dbReference type="Proteomes" id="UP000242791"/>
    </source>
</evidence>
<dbReference type="AlphaFoldDB" id="A0A1J9QZJ1"/>
<keyword evidence="3" id="KW-1185">Reference proteome</keyword>
<name>A0A1J9QZJ1_9EURO</name>
<dbReference type="VEuPathDB" id="FungiDB:ACJ73_07416"/>
<evidence type="ECO:0000256" key="1">
    <source>
        <dbReference type="SAM" id="MobiDB-lite"/>
    </source>
</evidence>
<proteinExistence type="predicted"/>
<comment type="caution">
    <text evidence="2">The sequence shown here is derived from an EMBL/GenBank/DDBJ whole genome shotgun (WGS) entry which is preliminary data.</text>
</comment>
<reference evidence="2 3" key="1">
    <citation type="submission" date="2015-08" db="EMBL/GenBank/DDBJ databases">
        <title>Emmonsia species relationships and genome sequence.</title>
        <authorList>
            <person name="Cuomo C.A."/>
            <person name="Schwartz I.S."/>
            <person name="Kenyon C."/>
            <person name="De Hoog G.S."/>
            <person name="Govender N.P."/>
            <person name="Botha A."/>
            <person name="Moreno L."/>
            <person name="De Vries M."/>
            <person name="Munoz J.F."/>
            <person name="Stielow J.B."/>
        </authorList>
    </citation>
    <scope>NUCLEOTIDE SEQUENCE [LARGE SCALE GENOMIC DNA]</scope>
    <source>
        <strain evidence="2 3">EI222</strain>
    </source>
</reference>
<gene>
    <name evidence="2" type="ORF">ACJ73_07416</name>
</gene>
<protein>
    <submittedName>
        <fullName evidence="2">Uncharacterized protein</fullName>
    </submittedName>
</protein>
<feature type="region of interest" description="Disordered" evidence="1">
    <location>
        <begin position="1"/>
        <end position="69"/>
    </location>
</feature>
<dbReference type="EMBL" id="LGTZ01001495">
    <property type="protein sequence ID" value="OJD21244.1"/>
    <property type="molecule type" value="Genomic_DNA"/>
</dbReference>
<dbReference type="OrthoDB" id="4226915at2759"/>
<organism evidence="2 3">
    <name type="scientific">Blastomyces percursus</name>
    <dbReference type="NCBI Taxonomy" id="1658174"/>
    <lineage>
        <taxon>Eukaryota</taxon>
        <taxon>Fungi</taxon>
        <taxon>Dikarya</taxon>
        <taxon>Ascomycota</taxon>
        <taxon>Pezizomycotina</taxon>
        <taxon>Eurotiomycetes</taxon>
        <taxon>Eurotiomycetidae</taxon>
        <taxon>Onygenales</taxon>
        <taxon>Ajellomycetaceae</taxon>
        <taxon>Blastomyces</taxon>
    </lineage>
</organism>